<evidence type="ECO:0000313" key="1">
    <source>
        <dbReference type="EMBL" id="AYN65450.1"/>
    </source>
</evidence>
<name>A0A454C9S3_METHO</name>
<sequence>MKKRTKIVTSLSLCLTTAISTIAIYSIIAVKKNIELDKSNKYSLFIQEKSRLQSLVANNQHKIPNSYLNSIQYFHNVTRTSKAIEIIDATSKIRSEIIDVNKKILAFDLEIKNQLSLFNEFNQIKQKLENDYLNRLYKIWRADAGEPNMIVDFGFFEEETHFQKYLETIKKYSWISKNSSSFEIKRAIFDLKNIENNIDYFLVKKEVEHLLEKIESTISIVETRLEKNKINKIFEDNEVKEILDLISQFKLDLQKQKDLYNSVDSKTDNIKHETFKKIFSHYNKNNFFKIFDCIDQRVELYYDFMFFYSPLFFYEQTEEIKKVFQYPNKKDFEKEIILKYNQAKQNLTNFKSKINGNEKIAKKAFNKFNEYIRNLAISFEKELIQKKLLLLKNLLTKYDQKQDGKSQFITVEIKKAINDAESLLSYNDSQYSTRDKKSIWEFRVTKNNLQELIDKY</sequence>
<dbReference type="AlphaFoldDB" id="A0A454C9S3"/>
<dbReference type="Proteomes" id="UP000029712">
    <property type="component" value="Chromosome"/>
</dbReference>
<reference evidence="1 2" key="2">
    <citation type="submission" date="2018-10" db="EMBL/GenBank/DDBJ databases">
        <title>Detection and isolation of Mycoplasma hominis as a predominant microorganism from pelvic cavity of patient with salpingitis and tubo-ovarian abscess.</title>
        <authorList>
            <person name="Guschin A.E."/>
            <person name="Khayrullina G.A."/>
            <person name="Rakovskaya I.V."/>
            <person name="Shelenkov A.A."/>
            <person name="Shagin D.A."/>
        </authorList>
    </citation>
    <scope>NUCLEOTIDE SEQUENCE [LARGE SCALE GENOMIC DNA]</scope>
    <source>
        <strain evidence="2">TOA</strain>
    </source>
</reference>
<evidence type="ECO:0000313" key="2">
    <source>
        <dbReference type="Proteomes" id="UP000029712"/>
    </source>
</evidence>
<accession>A0A454C9S3</accession>
<reference evidence="1 2" key="1">
    <citation type="submission" date="2014-08" db="EMBL/GenBank/DDBJ databases">
        <authorList>
            <person name="Kuleshov K."/>
            <person name="Dedkov V."/>
            <person name="Markelov M."/>
            <person name="Pimkina E."/>
        </authorList>
    </citation>
    <scope>NUCLEOTIDE SEQUENCE [LARGE SCALE GENOMIC DNA]</scope>
    <source>
        <strain evidence="2">TOA</strain>
    </source>
</reference>
<organism evidence="1 2">
    <name type="scientific">Metamycoplasma hominis</name>
    <name type="common">Mycoplasma hominis</name>
    <dbReference type="NCBI Taxonomy" id="2098"/>
    <lineage>
        <taxon>Bacteria</taxon>
        <taxon>Bacillati</taxon>
        <taxon>Mycoplasmatota</taxon>
        <taxon>Mycoplasmoidales</taxon>
        <taxon>Metamycoplasmataceae</taxon>
        <taxon>Metamycoplasma</taxon>
    </lineage>
</organism>
<protein>
    <submittedName>
        <fullName evidence="1">Uncharacterized protein</fullName>
    </submittedName>
</protein>
<gene>
    <name evidence="1" type="ORF">KN71_001955</name>
</gene>
<dbReference type="RefSeq" id="WP_036439170.1">
    <property type="nucleotide sequence ID" value="NZ_CP009677.1"/>
</dbReference>
<proteinExistence type="predicted"/>
<dbReference type="EMBL" id="CP033021">
    <property type="protein sequence ID" value="AYN65450.1"/>
    <property type="molecule type" value="Genomic_DNA"/>
</dbReference>